<proteinExistence type="predicted"/>
<name>A0A6A7Y543_9HYPH</name>
<organism evidence="1 2">
    <name type="scientific">Segnochrobactrum spirostomi</name>
    <dbReference type="NCBI Taxonomy" id="2608987"/>
    <lineage>
        <taxon>Bacteria</taxon>
        <taxon>Pseudomonadati</taxon>
        <taxon>Pseudomonadota</taxon>
        <taxon>Alphaproteobacteria</taxon>
        <taxon>Hyphomicrobiales</taxon>
        <taxon>Segnochrobactraceae</taxon>
        <taxon>Segnochrobactrum</taxon>
    </lineage>
</organism>
<keyword evidence="2" id="KW-1185">Reference proteome</keyword>
<evidence type="ECO:0000313" key="2">
    <source>
        <dbReference type="Proteomes" id="UP000332515"/>
    </source>
</evidence>
<evidence type="ECO:0000313" key="1">
    <source>
        <dbReference type="EMBL" id="MQT14304.1"/>
    </source>
</evidence>
<protein>
    <recommendedName>
        <fullName evidence="3">Rhamnan synthesis protein F</fullName>
    </recommendedName>
</protein>
<dbReference type="Pfam" id="PF05045">
    <property type="entry name" value="RgpF"/>
    <property type="match status" value="1"/>
</dbReference>
<dbReference type="Proteomes" id="UP000332515">
    <property type="component" value="Unassembled WGS sequence"/>
</dbReference>
<sequence length="258" mass="28528">MTTMTNPARAPSDVPLQADVCFFAHYDPDGRIDPYVELYLRAIAGCGFSVVLVSAGELHADDAARIAPLCADVLTRSNGGLDFGSWSEAFARYGAAVRGRLLLANDSVYGPIGDLAAMLRRLTAAPADIYGLVESLQISPHLQSWFLLFEPRAHRSDAFRRLMSQDFAAMPKRDIIRNGEVAATASLAAAGFHYRPLVVQSPMVRRLAFNPTHFLWRELLTRDGLPFVKIELLRDKMGPEMREDALREIARISPNGRT</sequence>
<dbReference type="InterPro" id="IPR007739">
    <property type="entry name" value="RgpF"/>
</dbReference>
<reference evidence="1 2" key="1">
    <citation type="submission" date="2019-09" db="EMBL/GenBank/DDBJ databases">
        <title>Segnochrobactrum spirostomi gen. nov., sp. nov., isolated from the ciliate Spirostomum cf. yagiui and description of a novel family, Segnochrobactraceae fam. nov. within the order Rhizobiales of the class Alphaproteobacteria.</title>
        <authorList>
            <person name="Akter S."/>
            <person name="Shazib S.U.A."/>
            <person name="Shin M.K."/>
        </authorList>
    </citation>
    <scope>NUCLEOTIDE SEQUENCE [LARGE SCALE GENOMIC DNA]</scope>
    <source>
        <strain evidence="1 2">Sp-1</strain>
    </source>
</reference>
<gene>
    <name evidence="1" type="ORF">F0357_16960</name>
</gene>
<comment type="caution">
    <text evidence="1">The sequence shown here is derived from an EMBL/GenBank/DDBJ whole genome shotgun (WGS) entry which is preliminary data.</text>
</comment>
<dbReference type="AlphaFoldDB" id="A0A6A7Y543"/>
<accession>A0A6A7Y543</accession>
<evidence type="ECO:0008006" key="3">
    <source>
        <dbReference type="Google" id="ProtNLM"/>
    </source>
</evidence>
<dbReference type="EMBL" id="VWNA01000001">
    <property type="protein sequence ID" value="MQT14304.1"/>
    <property type="molecule type" value="Genomic_DNA"/>
</dbReference>
<dbReference type="RefSeq" id="WP_153484776.1">
    <property type="nucleotide sequence ID" value="NZ_VWNA01000001.1"/>
</dbReference>